<evidence type="ECO:0000256" key="1">
    <source>
        <dbReference type="ARBA" id="ARBA00023186"/>
    </source>
</evidence>
<dbReference type="InterPro" id="IPR051339">
    <property type="entry name" value="DnaJ_subfamily_B"/>
</dbReference>
<proteinExistence type="predicted"/>
<dbReference type="AlphaFoldDB" id="A0AAD3S968"/>
<dbReference type="GO" id="GO:0051082">
    <property type="term" value="F:unfolded protein binding"/>
    <property type="evidence" value="ECO:0007669"/>
    <property type="project" value="InterPro"/>
</dbReference>
<dbReference type="EMBL" id="BSYO01000006">
    <property type="protein sequence ID" value="GMH06743.1"/>
    <property type="molecule type" value="Genomic_DNA"/>
</dbReference>
<dbReference type="SUPFAM" id="SSF46565">
    <property type="entry name" value="Chaperone J-domain"/>
    <property type="match status" value="1"/>
</dbReference>
<feature type="domain" description="Chaperone DnaJ C-terminal" evidence="3">
    <location>
        <begin position="201"/>
        <end position="360"/>
    </location>
</feature>
<feature type="compositionally biased region" description="Polar residues" evidence="2">
    <location>
        <begin position="153"/>
        <end position="167"/>
    </location>
</feature>
<dbReference type="GO" id="GO:0005829">
    <property type="term" value="C:cytosol"/>
    <property type="evidence" value="ECO:0007669"/>
    <property type="project" value="TreeGrafter"/>
</dbReference>
<dbReference type="GO" id="GO:0051087">
    <property type="term" value="F:protein-folding chaperone binding"/>
    <property type="evidence" value="ECO:0007669"/>
    <property type="project" value="TreeGrafter"/>
</dbReference>
<dbReference type="PANTHER" id="PTHR24078:SF522">
    <property type="entry name" value="DNAJ CHAPERONE C-TERMINAL DOMAIN-CONTAINING PROTEIN"/>
    <property type="match status" value="1"/>
</dbReference>
<sequence>MGDLHRHRTQSTADFYGLLGGFHKHSSIKEIGKAYKNLIMRWHPEKHDKLEAKSGDTNGEYQSNEGKEDDKCSSTCCEYPSGSSFHGHRSVDDVVFSRSTSSSFLSRSSSRRSHTPTPSVKRSASRLSSESLSTRRGSKTPTPYSIEVPTLSKLMSQNQNGTPSTTPREFGGSLSRNTSRQGTTPIVFSRFDGPEKPSQPVEKKLECTLEELCFGTVKKIKITRDVINDMGIIVKEEEILKINVKPGWKKGTKIVFDGKGDEKPGYLPGDIIFSIEEKSHPVFKRVGDDLLLGVEVPLIKALTGCTISVPLLGAQKMTLKIDDIIYPEFEKVIAGQGMPKSKGGGGIRGDLRLKFLVVFPKELSDKQLSGICSVLDGCL</sequence>
<dbReference type="InterPro" id="IPR002939">
    <property type="entry name" value="DnaJ_C"/>
</dbReference>
<dbReference type="GO" id="GO:0006457">
    <property type="term" value="P:protein folding"/>
    <property type="evidence" value="ECO:0007669"/>
    <property type="project" value="InterPro"/>
</dbReference>
<accession>A0AAD3S968</accession>
<dbReference type="FunFam" id="2.60.260.20:FF:000006">
    <property type="entry name" value="DnaJ subfamily B member 13"/>
    <property type="match status" value="1"/>
</dbReference>
<keyword evidence="5" id="KW-1185">Reference proteome</keyword>
<evidence type="ECO:0000259" key="3">
    <source>
        <dbReference type="Pfam" id="PF01556"/>
    </source>
</evidence>
<dbReference type="CDD" id="cd06257">
    <property type="entry name" value="DnaJ"/>
    <property type="match status" value="1"/>
</dbReference>
<reference evidence="4" key="1">
    <citation type="submission" date="2023-05" db="EMBL/GenBank/DDBJ databases">
        <title>Nepenthes gracilis genome sequencing.</title>
        <authorList>
            <person name="Fukushima K."/>
        </authorList>
    </citation>
    <scope>NUCLEOTIDE SEQUENCE</scope>
    <source>
        <strain evidence="4">SING2019-196</strain>
    </source>
</reference>
<dbReference type="FunFam" id="2.60.260.20:FF:000015">
    <property type="entry name" value="Heat shock protein 40"/>
    <property type="match status" value="1"/>
</dbReference>
<keyword evidence="1" id="KW-0143">Chaperone</keyword>
<dbReference type="SUPFAM" id="SSF49493">
    <property type="entry name" value="HSP40/DnaJ peptide-binding domain"/>
    <property type="match status" value="2"/>
</dbReference>
<dbReference type="Gene3D" id="2.60.260.20">
    <property type="entry name" value="Urease metallochaperone UreE, N-terminal domain"/>
    <property type="match status" value="2"/>
</dbReference>
<organism evidence="4 5">
    <name type="scientific">Nepenthes gracilis</name>
    <name type="common">Slender pitcher plant</name>
    <dbReference type="NCBI Taxonomy" id="150966"/>
    <lineage>
        <taxon>Eukaryota</taxon>
        <taxon>Viridiplantae</taxon>
        <taxon>Streptophyta</taxon>
        <taxon>Embryophyta</taxon>
        <taxon>Tracheophyta</taxon>
        <taxon>Spermatophyta</taxon>
        <taxon>Magnoliopsida</taxon>
        <taxon>eudicotyledons</taxon>
        <taxon>Gunneridae</taxon>
        <taxon>Pentapetalae</taxon>
        <taxon>Caryophyllales</taxon>
        <taxon>Nepenthaceae</taxon>
        <taxon>Nepenthes</taxon>
    </lineage>
</organism>
<feature type="compositionally biased region" description="Polar residues" evidence="2">
    <location>
        <begin position="174"/>
        <end position="186"/>
    </location>
</feature>
<dbReference type="InterPro" id="IPR008971">
    <property type="entry name" value="HSP40/DnaJ_pept-bd"/>
</dbReference>
<evidence type="ECO:0000313" key="5">
    <source>
        <dbReference type="Proteomes" id="UP001279734"/>
    </source>
</evidence>
<comment type="caution">
    <text evidence="4">The sequence shown here is derived from an EMBL/GenBank/DDBJ whole genome shotgun (WGS) entry which is preliminary data.</text>
</comment>
<evidence type="ECO:0000256" key="2">
    <source>
        <dbReference type="SAM" id="MobiDB-lite"/>
    </source>
</evidence>
<name>A0AAD3S968_NEPGR</name>
<feature type="compositionally biased region" description="Polar residues" evidence="2">
    <location>
        <begin position="55"/>
        <end position="64"/>
    </location>
</feature>
<gene>
    <name evidence="4" type="ORF">Nepgr_008583</name>
</gene>
<feature type="compositionally biased region" description="Low complexity" evidence="2">
    <location>
        <begin position="115"/>
        <end position="135"/>
    </location>
</feature>
<protein>
    <recommendedName>
        <fullName evidence="3">Chaperone DnaJ C-terminal domain-containing protein</fullName>
    </recommendedName>
</protein>
<feature type="region of interest" description="Disordered" evidence="2">
    <location>
        <begin position="49"/>
        <end position="73"/>
    </location>
</feature>
<evidence type="ECO:0000313" key="4">
    <source>
        <dbReference type="EMBL" id="GMH06743.1"/>
    </source>
</evidence>
<feature type="region of interest" description="Disordered" evidence="2">
    <location>
        <begin position="102"/>
        <end position="200"/>
    </location>
</feature>
<dbReference type="Pfam" id="PF01556">
    <property type="entry name" value="DnaJ_C"/>
    <property type="match status" value="1"/>
</dbReference>
<dbReference type="Proteomes" id="UP001279734">
    <property type="component" value="Unassembled WGS sequence"/>
</dbReference>
<dbReference type="Gene3D" id="1.10.287.110">
    <property type="entry name" value="DnaJ domain"/>
    <property type="match status" value="1"/>
</dbReference>
<dbReference type="CDD" id="cd10747">
    <property type="entry name" value="DnaJ_C"/>
    <property type="match status" value="1"/>
</dbReference>
<dbReference type="InterPro" id="IPR036869">
    <property type="entry name" value="J_dom_sf"/>
</dbReference>
<dbReference type="InterPro" id="IPR001623">
    <property type="entry name" value="DnaJ_domain"/>
</dbReference>
<dbReference type="PANTHER" id="PTHR24078">
    <property type="entry name" value="DNAJ HOMOLOG SUBFAMILY C MEMBER"/>
    <property type="match status" value="1"/>
</dbReference>